<organism evidence="4">
    <name type="scientific">Hungatella hathewayi</name>
    <dbReference type="NCBI Taxonomy" id="154046"/>
    <lineage>
        <taxon>Bacteria</taxon>
        <taxon>Bacillati</taxon>
        <taxon>Bacillota</taxon>
        <taxon>Clostridia</taxon>
        <taxon>Lachnospirales</taxon>
        <taxon>Lachnospiraceae</taxon>
        <taxon>Hungatella</taxon>
    </lineage>
</organism>
<name>A0A6N3I5C0_9FIRM</name>
<dbReference type="PANTHER" id="PTHR43736">
    <property type="entry name" value="ADP-RIBOSE PYROPHOSPHATASE"/>
    <property type="match status" value="1"/>
</dbReference>
<dbReference type="EMBL" id="CACRUH010000089">
    <property type="protein sequence ID" value="VYU83243.1"/>
    <property type="molecule type" value="Genomic_DNA"/>
</dbReference>
<dbReference type="RefSeq" id="WP_320952046.1">
    <property type="nucleotide sequence ID" value="NZ_CACRUH010000089.1"/>
</dbReference>
<dbReference type="SUPFAM" id="SSF55811">
    <property type="entry name" value="Nudix"/>
    <property type="match status" value="1"/>
</dbReference>
<dbReference type="InterPro" id="IPR015797">
    <property type="entry name" value="NUDIX_hydrolase-like_dom_sf"/>
</dbReference>
<gene>
    <name evidence="4" type="ORF">CHLFYP18_04017</name>
</gene>
<dbReference type="GO" id="GO:0016787">
    <property type="term" value="F:hydrolase activity"/>
    <property type="evidence" value="ECO:0007669"/>
    <property type="project" value="UniProtKB-KW"/>
</dbReference>
<accession>A0A6N3I5C0</accession>
<dbReference type="Pfam" id="PF00293">
    <property type="entry name" value="NUDIX"/>
    <property type="match status" value="1"/>
</dbReference>
<dbReference type="PROSITE" id="PS00893">
    <property type="entry name" value="NUDIX_BOX"/>
    <property type="match status" value="1"/>
</dbReference>
<dbReference type="InterPro" id="IPR000086">
    <property type="entry name" value="NUDIX_hydrolase_dom"/>
</dbReference>
<keyword evidence="2" id="KW-0378">Hydrolase</keyword>
<dbReference type="InterPro" id="IPR020084">
    <property type="entry name" value="NUDIX_hydrolase_CS"/>
</dbReference>
<dbReference type="PROSITE" id="PS51462">
    <property type="entry name" value="NUDIX"/>
    <property type="match status" value="1"/>
</dbReference>
<feature type="domain" description="Nudix hydrolase" evidence="3">
    <location>
        <begin position="29"/>
        <end position="158"/>
    </location>
</feature>
<proteinExistence type="inferred from homology"/>
<sequence length="323" mass="36775">MKEVWDLYDSKRNKTGDTVERGKTIPEGFYHLVVSVWIINNRGEFLLSQRHPDKSYPLRWECTGGAVLSGEDSLDGALREVNEELGIILNPKDGRRIFRICREQTRDLYDVWVFYIDVDISDITLQETEVVDVKWVTCEELIKMERKGELHPLLDDSSVTKKIILWRNSMRNSICGIDCMKCELKETCFGCAVTDGHPFHGGCVLAACCLSNGYEHCGKCHNEKCRLKEQVIAEFCKLGIEDMEEITGLNACKGSYINLTYTFSSGQTVKLLDDDKIYLGNQLSKKDSSRYYGIAADERTLIVSEYDADGSNAEIIVYKKRNV</sequence>
<dbReference type="Gene3D" id="3.90.79.10">
    <property type="entry name" value="Nucleoside Triphosphate Pyrophosphohydrolase"/>
    <property type="match status" value="1"/>
</dbReference>
<comment type="similarity">
    <text evidence="1">Belongs to the Nudix hydrolase family.</text>
</comment>
<dbReference type="PANTHER" id="PTHR43736:SF1">
    <property type="entry name" value="DIHYDRONEOPTERIN TRIPHOSPHATE DIPHOSPHATASE"/>
    <property type="match status" value="1"/>
</dbReference>
<evidence type="ECO:0000256" key="1">
    <source>
        <dbReference type="ARBA" id="ARBA00005582"/>
    </source>
</evidence>
<evidence type="ECO:0000259" key="3">
    <source>
        <dbReference type="PROSITE" id="PS51462"/>
    </source>
</evidence>
<dbReference type="AlphaFoldDB" id="A0A6N3I5C0"/>
<evidence type="ECO:0000256" key="2">
    <source>
        <dbReference type="ARBA" id="ARBA00022801"/>
    </source>
</evidence>
<dbReference type="CDD" id="cd04693">
    <property type="entry name" value="NUDIX_Hydrolase"/>
    <property type="match status" value="1"/>
</dbReference>
<reference evidence="4" key="1">
    <citation type="submission" date="2019-11" db="EMBL/GenBank/DDBJ databases">
        <authorList>
            <person name="Feng L."/>
        </authorList>
    </citation>
    <scope>NUCLEOTIDE SEQUENCE</scope>
    <source>
        <strain evidence="4">ChathewayiLFYP18</strain>
    </source>
</reference>
<evidence type="ECO:0000313" key="4">
    <source>
        <dbReference type="EMBL" id="VYU83243.1"/>
    </source>
</evidence>
<protein>
    <recommendedName>
        <fullName evidence="3">Nudix hydrolase domain-containing protein</fullName>
    </recommendedName>
</protein>